<evidence type="ECO:0000313" key="3">
    <source>
        <dbReference type="Proteomes" id="UP000243232"/>
    </source>
</evidence>
<name>A0A1H2G2U2_9PSED</name>
<evidence type="ECO:0008006" key="4">
    <source>
        <dbReference type="Google" id="ProtNLM"/>
    </source>
</evidence>
<reference evidence="3" key="1">
    <citation type="submission" date="2016-10" db="EMBL/GenBank/DDBJ databases">
        <authorList>
            <person name="Varghese N."/>
            <person name="Submissions S."/>
        </authorList>
    </citation>
    <scope>NUCLEOTIDE SEQUENCE [LARGE SCALE GENOMIC DNA]</scope>
    <source>
        <strain evidence="3">DSM 17875</strain>
    </source>
</reference>
<gene>
    <name evidence="2" type="ORF">SAMN05216296_1999</name>
</gene>
<accession>A0A1H2G2U2</accession>
<dbReference type="EMBL" id="LT629785">
    <property type="protein sequence ID" value="SDU13946.1"/>
    <property type="molecule type" value="Genomic_DNA"/>
</dbReference>
<dbReference type="RefSeq" id="WP_090194604.1">
    <property type="nucleotide sequence ID" value="NZ_LT629785.1"/>
</dbReference>
<sequence>MTNQPATLYVGRMPRLGELFKLFNAGRHLNRVAEPALWAELEQEQEQYQALFSSLGYQLRVDARGFAWFHFDNANSAVNVTTRQLALLLMLIFEHMSDQGLHLGRFGDWILDRDLLVALMERSHDLLQAEGLDEQNLAGLLDRACNYCLAEVASGGWRLLPAVWRYLDHFESLAAKPHDADDAESEVVLTEQTDDEGEEP</sequence>
<dbReference type="InterPro" id="IPR053841">
    <property type="entry name" value="MksE"/>
</dbReference>
<evidence type="ECO:0000256" key="1">
    <source>
        <dbReference type="SAM" id="MobiDB-lite"/>
    </source>
</evidence>
<dbReference type="AlphaFoldDB" id="A0A1H2G2U2"/>
<evidence type="ECO:0000313" key="2">
    <source>
        <dbReference type="EMBL" id="SDU13946.1"/>
    </source>
</evidence>
<dbReference type="STRING" id="364197.SAMN05216296_1999"/>
<keyword evidence="3" id="KW-1185">Reference proteome</keyword>
<proteinExistence type="predicted"/>
<dbReference type="Pfam" id="PF21980">
    <property type="entry name" value="MksE"/>
    <property type="match status" value="1"/>
</dbReference>
<feature type="region of interest" description="Disordered" evidence="1">
    <location>
        <begin position="177"/>
        <end position="200"/>
    </location>
</feature>
<protein>
    <recommendedName>
        <fullName evidence="4">Bacterial condensin subunit MukE</fullName>
    </recommendedName>
</protein>
<dbReference type="Proteomes" id="UP000243232">
    <property type="component" value="Chromosome I"/>
</dbReference>
<dbReference type="OrthoDB" id="5567958at2"/>
<organism evidence="2 3">
    <name type="scientific">Pseudomonas pohangensis</name>
    <dbReference type="NCBI Taxonomy" id="364197"/>
    <lineage>
        <taxon>Bacteria</taxon>
        <taxon>Pseudomonadati</taxon>
        <taxon>Pseudomonadota</taxon>
        <taxon>Gammaproteobacteria</taxon>
        <taxon>Pseudomonadales</taxon>
        <taxon>Pseudomonadaceae</taxon>
        <taxon>Pseudomonas</taxon>
    </lineage>
</organism>